<name>A0ABT4LGR1_9PROT</name>
<dbReference type="EMBL" id="JAPWGY010000002">
    <property type="protein sequence ID" value="MCZ4280294.1"/>
    <property type="molecule type" value="Genomic_DNA"/>
</dbReference>
<feature type="transmembrane region" description="Helical" evidence="1">
    <location>
        <begin position="33"/>
        <end position="53"/>
    </location>
</feature>
<sequence length="54" mass="6027">MPLLHWFATGFLLPGDLVIKKLDISLEEDGGILRSFVNMCFWGIVVGLFALGIY</sequence>
<dbReference type="RefSeq" id="WP_269422504.1">
    <property type="nucleotide sequence ID" value="NZ_JAPWGY010000002.1"/>
</dbReference>
<accession>A0ABT4LGR1</accession>
<organism evidence="2 3">
    <name type="scientific">Kiloniella laminariae</name>
    <dbReference type="NCBI Taxonomy" id="454162"/>
    <lineage>
        <taxon>Bacteria</taxon>
        <taxon>Pseudomonadati</taxon>
        <taxon>Pseudomonadota</taxon>
        <taxon>Alphaproteobacteria</taxon>
        <taxon>Rhodospirillales</taxon>
        <taxon>Kiloniellaceae</taxon>
        <taxon>Kiloniella</taxon>
    </lineage>
</organism>
<protein>
    <submittedName>
        <fullName evidence="2">Uncharacterized protein</fullName>
    </submittedName>
</protein>
<gene>
    <name evidence="2" type="ORF">O4H49_05870</name>
</gene>
<reference evidence="2" key="1">
    <citation type="submission" date="2022-12" db="EMBL/GenBank/DDBJ databases">
        <title>Bacterial isolates from different developmental stages of Nematostella vectensis.</title>
        <authorList>
            <person name="Fraune S."/>
        </authorList>
    </citation>
    <scope>NUCLEOTIDE SEQUENCE</scope>
    <source>
        <strain evidence="2">G21630-S1</strain>
    </source>
</reference>
<evidence type="ECO:0000313" key="2">
    <source>
        <dbReference type="EMBL" id="MCZ4280294.1"/>
    </source>
</evidence>
<keyword evidence="1" id="KW-0472">Membrane</keyword>
<comment type="caution">
    <text evidence="2">The sequence shown here is derived from an EMBL/GenBank/DDBJ whole genome shotgun (WGS) entry which is preliminary data.</text>
</comment>
<keyword evidence="1" id="KW-1133">Transmembrane helix</keyword>
<proteinExistence type="predicted"/>
<dbReference type="Proteomes" id="UP001069802">
    <property type="component" value="Unassembled WGS sequence"/>
</dbReference>
<keyword evidence="3" id="KW-1185">Reference proteome</keyword>
<evidence type="ECO:0000313" key="3">
    <source>
        <dbReference type="Proteomes" id="UP001069802"/>
    </source>
</evidence>
<evidence type="ECO:0000256" key="1">
    <source>
        <dbReference type="SAM" id="Phobius"/>
    </source>
</evidence>
<keyword evidence="1" id="KW-0812">Transmembrane</keyword>